<name>A0A1L9WFL3_ASPA1</name>
<dbReference type="OrthoDB" id="1933717at2759"/>
<proteinExistence type="inferred from homology"/>
<dbReference type="InterPro" id="IPR002347">
    <property type="entry name" value="SDR_fam"/>
</dbReference>
<organism evidence="4 5">
    <name type="scientific">Aspergillus aculeatus (strain ATCC 16872 / CBS 172.66 / WB 5094)</name>
    <dbReference type="NCBI Taxonomy" id="690307"/>
    <lineage>
        <taxon>Eukaryota</taxon>
        <taxon>Fungi</taxon>
        <taxon>Dikarya</taxon>
        <taxon>Ascomycota</taxon>
        <taxon>Pezizomycotina</taxon>
        <taxon>Eurotiomycetes</taxon>
        <taxon>Eurotiomycetidae</taxon>
        <taxon>Eurotiales</taxon>
        <taxon>Aspergillaceae</taxon>
        <taxon>Aspergillus</taxon>
        <taxon>Aspergillus subgen. Circumdati</taxon>
    </lineage>
</organism>
<keyword evidence="2" id="KW-0560">Oxidoreductase</keyword>
<feature type="domain" description="Ketoreductase" evidence="3">
    <location>
        <begin position="37"/>
        <end position="225"/>
    </location>
</feature>
<dbReference type="InterPro" id="IPR057326">
    <property type="entry name" value="KR_dom"/>
</dbReference>
<dbReference type="SMART" id="SM00822">
    <property type="entry name" value="PKS_KR"/>
    <property type="match status" value="1"/>
</dbReference>
<dbReference type="RefSeq" id="XP_020051316.1">
    <property type="nucleotide sequence ID" value="XM_020204051.1"/>
</dbReference>
<keyword evidence="5" id="KW-1185">Reference proteome</keyword>
<reference evidence="5" key="1">
    <citation type="journal article" date="2017" name="Genome Biol.">
        <title>Comparative genomics reveals high biological diversity and specific adaptations in the industrially and medically important fungal genus Aspergillus.</title>
        <authorList>
            <person name="de Vries R.P."/>
            <person name="Riley R."/>
            <person name="Wiebenga A."/>
            <person name="Aguilar-Osorio G."/>
            <person name="Amillis S."/>
            <person name="Uchima C.A."/>
            <person name="Anderluh G."/>
            <person name="Asadollahi M."/>
            <person name="Askin M."/>
            <person name="Barry K."/>
            <person name="Battaglia E."/>
            <person name="Bayram O."/>
            <person name="Benocci T."/>
            <person name="Braus-Stromeyer S.A."/>
            <person name="Caldana C."/>
            <person name="Canovas D."/>
            <person name="Cerqueira G.C."/>
            <person name="Chen F."/>
            <person name="Chen W."/>
            <person name="Choi C."/>
            <person name="Clum A."/>
            <person name="Dos Santos R.A."/>
            <person name="Damasio A.R."/>
            <person name="Diallinas G."/>
            <person name="Emri T."/>
            <person name="Fekete E."/>
            <person name="Flipphi M."/>
            <person name="Freyberg S."/>
            <person name="Gallo A."/>
            <person name="Gournas C."/>
            <person name="Habgood R."/>
            <person name="Hainaut M."/>
            <person name="Harispe M.L."/>
            <person name="Henrissat B."/>
            <person name="Hilden K.S."/>
            <person name="Hope R."/>
            <person name="Hossain A."/>
            <person name="Karabika E."/>
            <person name="Karaffa L."/>
            <person name="Karanyi Z."/>
            <person name="Krasevec N."/>
            <person name="Kuo A."/>
            <person name="Kusch H."/>
            <person name="LaButti K."/>
            <person name="Lagendijk E.L."/>
            <person name="Lapidus A."/>
            <person name="Levasseur A."/>
            <person name="Lindquist E."/>
            <person name="Lipzen A."/>
            <person name="Logrieco A.F."/>
            <person name="MacCabe A."/>
            <person name="Maekelae M.R."/>
            <person name="Malavazi I."/>
            <person name="Melin P."/>
            <person name="Meyer V."/>
            <person name="Mielnichuk N."/>
            <person name="Miskei M."/>
            <person name="Molnar A.P."/>
            <person name="Mule G."/>
            <person name="Ngan C.Y."/>
            <person name="Orejas M."/>
            <person name="Orosz E."/>
            <person name="Ouedraogo J.P."/>
            <person name="Overkamp K.M."/>
            <person name="Park H.-S."/>
            <person name="Perrone G."/>
            <person name="Piumi F."/>
            <person name="Punt P.J."/>
            <person name="Ram A.F."/>
            <person name="Ramon A."/>
            <person name="Rauscher S."/>
            <person name="Record E."/>
            <person name="Riano-Pachon D.M."/>
            <person name="Robert V."/>
            <person name="Roehrig J."/>
            <person name="Ruller R."/>
            <person name="Salamov A."/>
            <person name="Salih N.S."/>
            <person name="Samson R.A."/>
            <person name="Sandor E."/>
            <person name="Sanguinetti M."/>
            <person name="Schuetze T."/>
            <person name="Sepcic K."/>
            <person name="Shelest E."/>
            <person name="Sherlock G."/>
            <person name="Sophianopoulou V."/>
            <person name="Squina F.M."/>
            <person name="Sun H."/>
            <person name="Susca A."/>
            <person name="Todd R.B."/>
            <person name="Tsang A."/>
            <person name="Unkles S.E."/>
            <person name="van de Wiele N."/>
            <person name="van Rossen-Uffink D."/>
            <person name="Oliveira J.V."/>
            <person name="Vesth T.C."/>
            <person name="Visser J."/>
            <person name="Yu J.-H."/>
            <person name="Zhou M."/>
            <person name="Andersen M.R."/>
            <person name="Archer D.B."/>
            <person name="Baker S.E."/>
            <person name="Benoit I."/>
            <person name="Brakhage A.A."/>
            <person name="Braus G.H."/>
            <person name="Fischer R."/>
            <person name="Frisvad J.C."/>
            <person name="Goldman G.H."/>
            <person name="Houbraken J."/>
            <person name="Oakley B."/>
            <person name="Pocsi I."/>
            <person name="Scazzocchio C."/>
            <person name="Seiboth B."/>
            <person name="vanKuyk P.A."/>
            <person name="Wortman J."/>
            <person name="Dyer P.S."/>
            <person name="Grigoriev I.V."/>
        </authorList>
    </citation>
    <scope>NUCLEOTIDE SEQUENCE [LARGE SCALE GENOMIC DNA]</scope>
    <source>
        <strain evidence="5">ATCC 16872 / CBS 172.66 / WB 5094</strain>
    </source>
</reference>
<dbReference type="VEuPathDB" id="FungiDB:ASPACDRAFT_64890"/>
<dbReference type="EMBL" id="KV878992">
    <property type="protein sequence ID" value="OJJ94976.1"/>
    <property type="molecule type" value="Genomic_DNA"/>
</dbReference>
<evidence type="ECO:0000313" key="5">
    <source>
        <dbReference type="Proteomes" id="UP000184546"/>
    </source>
</evidence>
<dbReference type="STRING" id="690307.A0A1L9WFL3"/>
<sequence>MSASNDYPKPISFTKEWHTKPNAFISPSRPELSAAGKNVVITGGGSGIGNAIAVAFAQASAKSVSILGRRLETLKSGAEKITTAATEAHTSTQVLYETADLRQRSAVDEALASIVSQVGKIDIFVSNAGTLPTPGFIREYDVEDYLGGVVENIRSALNAAQGFLAVAGPDPVLLNTSSCLANIAPMPGLSGYAVSKAAVLKMMEHVAVENPHVRVVSAQPGWVATEGNGYQAEAPDQAELPGHFYVWLASAEAEFLKGKFVWANWDAEELVKRAEEIRGSKLLNWIVEGVPM</sequence>
<evidence type="ECO:0000259" key="3">
    <source>
        <dbReference type="SMART" id="SM00822"/>
    </source>
</evidence>
<gene>
    <name evidence="4" type="ORF">ASPACDRAFT_64890</name>
</gene>
<evidence type="ECO:0000256" key="1">
    <source>
        <dbReference type="ARBA" id="ARBA00006484"/>
    </source>
</evidence>
<dbReference type="OMA" id="LNWVVEG"/>
<evidence type="ECO:0000256" key="2">
    <source>
        <dbReference type="ARBA" id="ARBA00023002"/>
    </source>
</evidence>
<accession>A0A1L9WFL3</accession>
<dbReference type="PANTHER" id="PTHR42901">
    <property type="entry name" value="ALCOHOL DEHYDROGENASE"/>
    <property type="match status" value="1"/>
</dbReference>
<dbReference type="Pfam" id="PF00106">
    <property type="entry name" value="adh_short"/>
    <property type="match status" value="1"/>
</dbReference>
<dbReference type="AlphaFoldDB" id="A0A1L9WFL3"/>
<dbReference type="PRINTS" id="PR00081">
    <property type="entry name" value="GDHRDH"/>
</dbReference>
<dbReference type="CDD" id="cd05233">
    <property type="entry name" value="SDR_c"/>
    <property type="match status" value="1"/>
</dbReference>
<dbReference type="InterPro" id="IPR036291">
    <property type="entry name" value="NAD(P)-bd_dom_sf"/>
</dbReference>
<dbReference type="SUPFAM" id="SSF51735">
    <property type="entry name" value="NAD(P)-binding Rossmann-fold domains"/>
    <property type="match status" value="1"/>
</dbReference>
<comment type="similarity">
    <text evidence="1">Belongs to the short-chain dehydrogenases/reductases (SDR) family.</text>
</comment>
<dbReference type="GeneID" id="30977865"/>
<dbReference type="GO" id="GO:0016491">
    <property type="term" value="F:oxidoreductase activity"/>
    <property type="evidence" value="ECO:0007669"/>
    <property type="project" value="UniProtKB-KW"/>
</dbReference>
<dbReference type="Proteomes" id="UP000184546">
    <property type="component" value="Unassembled WGS sequence"/>
</dbReference>
<protein>
    <recommendedName>
        <fullName evidence="3">Ketoreductase domain-containing protein</fullName>
    </recommendedName>
</protein>
<dbReference type="Gene3D" id="3.40.50.720">
    <property type="entry name" value="NAD(P)-binding Rossmann-like Domain"/>
    <property type="match status" value="1"/>
</dbReference>
<dbReference type="PANTHER" id="PTHR42901:SF1">
    <property type="entry name" value="ALCOHOL DEHYDROGENASE"/>
    <property type="match status" value="1"/>
</dbReference>
<evidence type="ECO:0000313" key="4">
    <source>
        <dbReference type="EMBL" id="OJJ94976.1"/>
    </source>
</evidence>